<gene>
    <name evidence="2" type="ORF">MNB_SV-13-1015</name>
</gene>
<evidence type="ECO:0000259" key="1">
    <source>
        <dbReference type="Pfam" id="PF00188"/>
    </source>
</evidence>
<dbReference type="InterPro" id="IPR035940">
    <property type="entry name" value="CAP_sf"/>
</dbReference>
<protein>
    <recommendedName>
        <fullName evidence="1">SCP domain-containing protein</fullName>
    </recommendedName>
</protein>
<name>A0A1W1CNE3_9ZZZZ</name>
<dbReference type="InterPro" id="IPR014044">
    <property type="entry name" value="CAP_dom"/>
</dbReference>
<dbReference type="CDD" id="cd05379">
    <property type="entry name" value="CAP_bacterial"/>
    <property type="match status" value="1"/>
</dbReference>
<dbReference type="AlphaFoldDB" id="A0A1W1CNE3"/>
<dbReference type="PANTHER" id="PTHR31157:SF1">
    <property type="entry name" value="SCP DOMAIN-CONTAINING PROTEIN"/>
    <property type="match status" value="1"/>
</dbReference>
<dbReference type="EMBL" id="FPHM01000107">
    <property type="protein sequence ID" value="SFV67217.1"/>
    <property type="molecule type" value="Genomic_DNA"/>
</dbReference>
<evidence type="ECO:0000313" key="2">
    <source>
        <dbReference type="EMBL" id="SFV67217.1"/>
    </source>
</evidence>
<dbReference type="SUPFAM" id="SSF55797">
    <property type="entry name" value="PR-1-like"/>
    <property type="match status" value="1"/>
</dbReference>
<accession>A0A1W1CNE3</accession>
<feature type="domain" description="SCP" evidence="1">
    <location>
        <begin position="3"/>
        <end position="43"/>
    </location>
</feature>
<reference evidence="2" key="1">
    <citation type="submission" date="2016-10" db="EMBL/GenBank/DDBJ databases">
        <authorList>
            <person name="de Groot N.N."/>
        </authorList>
    </citation>
    <scope>NUCLEOTIDE SEQUENCE</scope>
</reference>
<organism evidence="2">
    <name type="scientific">hydrothermal vent metagenome</name>
    <dbReference type="NCBI Taxonomy" id="652676"/>
    <lineage>
        <taxon>unclassified sequences</taxon>
        <taxon>metagenomes</taxon>
        <taxon>ecological metagenomes</taxon>
    </lineage>
</organism>
<dbReference type="Pfam" id="PF00188">
    <property type="entry name" value="CAP"/>
    <property type="match status" value="1"/>
</dbReference>
<proteinExistence type="predicted"/>
<dbReference type="Gene3D" id="3.40.33.10">
    <property type="entry name" value="CAP"/>
    <property type="match status" value="1"/>
</dbReference>
<dbReference type="PANTHER" id="PTHR31157">
    <property type="entry name" value="SCP DOMAIN-CONTAINING PROTEIN"/>
    <property type="match status" value="1"/>
</dbReference>
<sequence length="47" mass="5496">MDDGWLKSDSHCANLMNPNFTELGMAMIKDESTKYIHYWTQNFGTPR</sequence>